<dbReference type="Gene3D" id="2.115.10.20">
    <property type="entry name" value="Glycosyl hydrolase domain, family 43"/>
    <property type="match status" value="1"/>
</dbReference>
<evidence type="ECO:0000256" key="3">
    <source>
        <dbReference type="ARBA" id="ARBA00022801"/>
    </source>
</evidence>
<comment type="caution">
    <text evidence="5">The sequence shown here is derived from an EMBL/GenBank/DDBJ whole genome shotgun (WGS) entry which is preliminary data.</text>
</comment>
<protein>
    <submittedName>
        <fullName evidence="5">Family 43 glycosylhydrolase</fullName>
    </submittedName>
</protein>
<evidence type="ECO:0000313" key="6">
    <source>
        <dbReference type="Proteomes" id="UP000435177"/>
    </source>
</evidence>
<evidence type="ECO:0000256" key="4">
    <source>
        <dbReference type="ARBA" id="ARBA00023295"/>
    </source>
</evidence>
<dbReference type="Pfam" id="PF04616">
    <property type="entry name" value="Glyco_hydro_43"/>
    <property type="match status" value="1"/>
</dbReference>
<accession>A0ABW9T040</accession>
<keyword evidence="6" id="KW-1185">Reference proteome</keyword>
<keyword evidence="3" id="KW-0378">Hydrolase</keyword>
<dbReference type="EMBL" id="WOAA01000006">
    <property type="protein sequence ID" value="MUG66262.1"/>
    <property type="molecule type" value="Genomic_DNA"/>
</dbReference>
<comment type="similarity">
    <text evidence="1">Belongs to the glycosyl hydrolase 43 family.</text>
</comment>
<dbReference type="CDD" id="cd08991">
    <property type="entry name" value="GH43_HoAraf43-like"/>
    <property type="match status" value="1"/>
</dbReference>
<dbReference type="PANTHER" id="PTHR43817:SF1">
    <property type="entry name" value="HYDROLASE, FAMILY 43, PUTATIVE (AFU_ORTHOLOGUE AFUA_3G01660)-RELATED"/>
    <property type="match status" value="1"/>
</dbReference>
<proteinExistence type="inferred from homology"/>
<dbReference type="Proteomes" id="UP000435177">
    <property type="component" value="Unassembled WGS sequence"/>
</dbReference>
<reference evidence="5 6" key="1">
    <citation type="submission" date="2019-11" db="EMBL/GenBank/DDBJ databases">
        <title>Draft genome sequences of five Paenibacillus species of dairy origin.</title>
        <authorList>
            <person name="Olajide A.M."/>
            <person name="Chen S."/>
            <person name="Lapointe G."/>
        </authorList>
    </citation>
    <scope>NUCLEOTIDE SEQUENCE [LARGE SCALE GENOMIC DNA]</scope>
    <source>
        <strain evidence="5 6">3CS1</strain>
    </source>
</reference>
<sequence length="664" mass="74475">MRTFANPVHISVRSTAEQHSALNPGVNPDPYVLKFNGEYYAYATSGGGVSVLHSSDMVDWTHLGYGYQREGQSDYWAPAVFYDNGLFYLYVSSRKIGEEDVHYEYLQVAVSERPQGPFQFQRQLFDTFSIDAHVVRDADGGLVLLYSTNETLGIDGERPGTVILADRMLDPLTPEGKPKLIVKPTLDEEIYERNRFGDGRNWHTIEGAFYLQRRGIHYCMYSGNAFTKPHYYIGYSTARHQDGVSIADLTWTKFPDEQTYQPLLRQSAQVEGVGHNSVVKAPNNVDDWVVYHGRDRLDAKDEQGKGADSGAERRQMRIDPLLWLGDNMWVPGPSSEEIDAPAFPGFRDLFDGSNGNQPGSSWHNVNGTWHVRNRQLEQQSTVGSARLLLEHSYKAALFEVNLRWQPHHMGGLYGVTARYLSEQHVAEVLLDVGKRTIGIYETVAGVQLDPMTVKVPDRFRFDVYHQLLLAVTGDHISIKLDGMTMLETHLQPLEAADKPRFGLTTHYTAAAFAGVALTGHLALSEQTASRFLPFVNVRQGAWRMEGGALQGRLRDKEAAAIELLHPFDAMDSKLRFDVKGRWGDSPLQLTAIASAGKQLRLDLPAAAGEHTGTVHLQRQGGQLRIWYGRELIASEPWTEDICAVLVEARLDMRLEAVEWTALGF</sequence>
<dbReference type="SUPFAM" id="SSF75005">
    <property type="entry name" value="Arabinanase/levansucrase/invertase"/>
    <property type="match status" value="1"/>
</dbReference>
<dbReference type="Gene3D" id="2.60.120.560">
    <property type="entry name" value="Exo-inulinase, domain 1"/>
    <property type="match status" value="1"/>
</dbReference>
<dbReference type="RefSeq" id="WP_155617943.1">
    <property type="nucleotide sequence ID" value="NZ_WOAA01000006.1"/>
</dbReference>
<dbReference type="InterPro" id="IPR006710">
    <property type="entry name" value="Glyco_hydro_43"/>
</dbReference>
<dbReference type="PANTHER" id="PTHR43817">
    <property type="entry name" value="GLYCOSYL HYDROLASE"/>
    <property type="match status" value="1"/>
</dbReference>
<name>A0ABW9T040_9BACL</name>
<dbReference type="InterPro" id="IPR023296">
    <property type="entry name" value="Glyco_hydro_beta-prop_sf"/>
</dbReference>
<keyword evidence="2" id="KW-0732">Signal</keyword>
<gene>
    <name evidence="5" type="ORF">GNP94_09575</name>
</gene>
<organism evidence="5 6">
    <name type="scientific">Paenibacillus campinasensis</name>
    <dbReference type="NCBI Taxonomy" id="66347"/>
    <lineage>
        <taxon>Bacteria</taxon>
        <taxon>Bacillati</taxon>
        <taxon>Bacillota</taxon>
        <taxon>Bacilli</taxon>
        <taxon>Bacillales</taxon>
        <taxon>Paenibacillaceae</taxon>
        <taxon>Paenibacillus</taxon>
    </lineage>
</organism>
<evidence type="ECO:0000313" key="5">
    <source>
        <dbReference type="EMBL" id="MUG66262.1"/>
    </source>
</evidence>
<keyword evidence="4" id="KW-0326">Glycosidase</keyword>
<evidence type="ECO:0000256" key="2">
    <source>
        <dbReference type="ARBA" id="ARBA00022729"/>
    </source>
</evidence>
<evidence type="ECO:0000256" key="1">
    <source>
        <dbReference type="ARBA" id="ARBA00009865"/>
    </source>
</evidence>